<evidence type="ECO:0000313" key="3">
    <source>
        <dbReference type="EMBL" id="CAD9018847.1"/>
    </source>
</evidence>
<organism evidence="3">
    <name type="scientific">Eutreptiella gymnastica</name>
    <dbReference type="NCBI Taxonomy" id="73025"/>
    <lineage>
        <taxon>Eukaryota</taxon>
        <taxon>Discoba</taxon>
        <taxon>Euglenozoa</taxon>
        <taxon>Euglenida</taxon>
        <taxon>Spirocuta</taxon>
        <taxon>Euglenophyceae</taxon>
        <taxon>Eutreptiales</taxon>
        <taxon>Eutreptiaceae</taxon>
        <taxon>Eutreptiella</taxon>
    </lineage>
</organism>
<feature type="domain" description="DUF2062" evidence="2">
    <location>
        <begin position="3"/>
        <end position="146"/>
    </location>
</feature>
<dbReference type="PANTHER" id="PTHR35102">
    <property type="entry name" value="E3 UBIQUITIN-PROTEIN LIGASE"/>
    <property type="match status" value="1"/>
</dbReference>
<dbReference type="EMBL" id="HBGA01080350">
    <property type="protein sequence ID" value="CAD9018847.1"/>
    <property type="molecule type" value="Transcribed_RNA"/>
</dbReference>
<dbReference type="Pfam" id="PF09835">
    <property type="entry name" value="DUF2062"/>
    <property type="match status" value="1"/>
</dbReference>
<dbReference type="InterPro" id="IPR018639">
    <property type="entry name" value="DUF2062"/>
</dbReference>
<evidence type="ECO:0000259" key="2">
    <source>
        <dbReference type="Pfam" id="PF09835"/>
    </source>
</evidence>
<proteinExistence type="predicted"/>
<evidence type="ECO:0000256" key="1">
    <source>
        <dbReference type="SAM" id="Phobius"/>
    </source>
</evidence>
<keyword evidence="1" id="KW-1133">Transmembrane helix</keyword>
<feature type="transmembrane region" description="Helical" evidence="1">
    <location>
        <begin position="116"/>
        <end position="138"/>
    </location>
</feature>
<name>A0A7S1NGS6_9EUGL</name>
<keyword evidence="1" id="KW-0812">Transmembrane</keyword>
<dbReference type="AlphaFoldDB" id="A0A7S1NGS6"/>
<dbReference type="PANTHER" id="PTHR35102:SF1">
    <property type="entry name" value="E3 UBIQUITIN-PROTEIN LIGASE"/>
    <property type="match status" value="1"/>
</dbReference>
<gene>
    <name evidence="3" type="ORF">EGYM00392_LOCUS29960</name>
</gene>
<keyword evidence="1" id="KW-0472">Membrane</keyword>
<feature type="transmembrane region" description="Helical" evidence="1">
    <location>
        <begin position="57"/>
        <end position="79"/>
    </location>
</feature>
<protein>
    <recommendedName>
        <fullName evidence="2">DUF2062 domain-containing protein</fullName>
    </recommendedName>
</protein>
<reference evidence="3" key="1">
    <citation type="submission" date="2021-01" db="EMBL/GenBank/DDBJ databases">
        <authorList>
            <person name="Corre E."/>
            <person name="Pelletier E."/>
            <person name="Niang G."/>
            <person name="Scheremetjew M."/>
            <person name="Finn R."/>
            <person name="Kale V."/>
            <person name="Holt S."/>
            <person name="Cochrane G."/>
            <person name="Meng A."/>
            <person name="Brown T."/>
            <person name="Cohen L."/>
        </authorList>
    </citation>
    <scope>NUCLEOTIDE SEQUENCE</scope>
    <source>
        <strain evidence="3">NIES-381</strain>
    </source>
</reference>
<accession>A0A7S1NGS6</accession>
<feature type="transmembrane region" description="Helical" evidence="1">
    <location>
        <begin position="25"/>
        <end position="50"/>
    </location>
</feature>
<sequence length="153" mass="16290">MQKFKTKVKEAIQANASPPSLARSFTFGIVGALFPIPASTTVLCTLFAWVFQLNMPVVMLMNFGLLPVQLALIVPFAWLGSTVSGVELPAVTVDAIMGTMESDGFRGLLGKFGVPLGMAIVGWSLASLVLGIPMYMIWLRVVASVKKSQGAAK</sequence>